<dbReference type="RefSeq" id="WP_073715917.1">
    <property type="nucleotide sequence ID" value="NZ_MQVR01000010.1"/>
</dbReference>
<evidence type="ECO:0000313" key="1">
    <source>
        <dbReference type="EMBL" id="OKL54675.1"/>
    </source>
</evidence>
<protein>
    <submittedName>
        <fullName evidence="1">Uncharacterized protein</fullName>
    </submittedName>
</protein>
<dbReference type="InterPro" id="IPR002173">
    <property type="entry name" value="Carboh/pur_kinase_PfkB_CS"/>
</dbReference>
<comment type="caution">
    <text evidence="1">The sequence shown here is derived from an EMBL/GenBank/DDBJ whole genome shotgun (WGS) entry which is preliminary data.</text>
</comment>
<accession>A0A1Q5Q4D2</accession>
<dbReference type="Proteomes" id="UP000185628">
    <property type="component" value="Unassembled WGS sequence"/>
</dbReference>
<sequence>MLQWHTPDRRRVHAQLPYELTGKTVGAGDALVAAALAILAERLPGVPGHEQIKVETLAETLLTPADLPALVATAAASVKEPVAGRLSPAIRDQLLADATCVEL</sequence>
<dbReference type="PROSITE" id="PS00584">
    <property type="entry name" value="PFKB_KINASES_2"/>
    <property type="match status" value="1"/>
</dbReference>
<dbReference type="AlphaFoldDB" id="A0A1Q5Q4D2"/>
<evidence type="ECO:0000313" key="2">
    <source>
        <dbReference type="Proteomes" id="UP000185628"/>
    </source>
</evidence>
<organism evidence="1 2">
    <name type="scientific">Bowdeniella nasicola</name>
    <dbReference type="NCBI Taxonomy" id="208480"/>
    <lineage>
        <taxon>Bacteria</taxon>
        <taxon>Bacillati</taxon>
        <taxon>Actinomycetota</taxon>
        <taxon>Actinomycetes</taxon>
        <taxon>Actinomycetales</taxon>
        <taxon>Actinomycetaceae</taxon>
        <taxon>Bowdeniella</taxon>
    </lineage>
</organism>
<reference evidence="2" key="1">
    <citation type="submission" date="2016-12" db="EMBL/GenBank/DDBJ databases">
        <authorList>
            <person name="Meng X."/>
        </authorList>
    </citation>
    <scope>NUCLEOTIDE SEQUENCE [LARGE SCALE GENOMIC DNA]</scope>
    <source>
        <strain evidence="2">DSM 19116</strain>
    </source>
</reference>
<dbReference type="GO" id="GO:0016301">
    <property type="term" value="F:kinase activity"/>
    <property type="evidence" value="ECO:0007669"/>
    <property type="project" value="InterPro"/>
</dbReference>
<name>A0A1Q5Q4D2_9ACTO</name>
<gene>
    <name evidence="1" type="ORF">BSZ39_03035</name>
</gene>
<proteinExistence type="predicted"/>
<keyword evidence="2" id="KW-1185">Reference proteome</keyword>
<dbReference type="EMBL" id="MQVR01000010">
    <property type="protein sequence ID" value="OKL54675.1"/>
    <property type="molecule type" value="Genomic_DNA"/>
</dbReference>